<dbReference type="InterPro" id="IPR010987">
    <property type="entry name" value="Glutathione-S-Trfase_C-like"/>
</dbReference>
<dbReference type="SUPFAM" id="SSF52833">
    <property type="entry name" value="Thioredoxin-like"/>
    <property type="match status" value="1"/>
</dbReference>
<evidence type="ECO:0000313" key="3">
    <source>
        <dbReference type="EMBL" id="BAQ46105.1"/>
    </source>
</evidence>
<dbReference type="PROSITE" id="PS50404">
    <property type="entry name" value="GST_NTER"/>
    <property type="match status" value="1"/>
</dbReference>
<dbReference type="OrthoDB" id="9782992at2"/>
<dbReference type="CDD" id="cd00299">
    <property type="entry name" value="GST_C_family"/>
    <property type="match status" value="1"/>
</dbReference>
<dbReference type="Pfam" id="PF13417">
    <property type="entry name" value="GST_N_3"/>
    <property type="match status" value="1"/>
</dbReference>
<organism evidence="3 4">
    <name type="scientific">Methylobacterium aquaticum</name>
    <dbReference type="NCBI Taxonomy" id="270351"/>
    <lineage>
        <taxon>Bacteria</taxon>
        <taxon>Pseudomonadati</taxon>
        <taxon>Pseudomonadota</taxon>
        <taxon>Alphaproteobacteria</taxon>
        <taxon>Hyphomicrobiales</taxon>
        <taxon>Methylobacteriaceae</taxon>
        <taxon>Methylobacterium</taxon>
    </lineage>
</organism>
<dbReference type="Pfam" id="PF13410">
    <property type="entry name" value="GST_C_2"/>
    <property type="match status" value="1"/>
</dbReference>
<keyword evidence="3" id="KW-0808">Transferase</keyword>
<evidence type="ECO:0000259" key="1">
    <source>
        <dbReference type="PROSITE" id="PS50404"/>
    </source>
</evidence>
<dbReference type="EMBL" id="AP014704">
    <property type="protein sequence ID" value="BAQ46105.1"/>
    <property type="molecule type" value="Genomic_DNA"/>
</dbReference>
<dbReference type="GO" id="GO:0016740">
    <property type="term" value="F:transferase activity"/>
    <property type="evidence" value="ECO:0007669"/>
    <property type="project" value="UniProtKB-KW"/>
</dbReference>
<dbReference type="STRING" id="270351.Maq22A_c14635"/>
<evidence type="ECO:0000313" key="4">
    <source>
        <dbReference type="Proteomes" id="UP000061432"/>
    </source>
</evidence>
<dbReference type="SUPFAM" id="SSF47616">
    <property type="entry name" value="GST C-terminal domain-like"/>
    <property type="match status" value="1"/>
</dbReference>
<dbReference type="RefSeq" id="WP_060847306.1">
    <property type="nucleotide sequence ID" value="NZ_AP014704.1"/>
</dbReference>
<dbReference type="PROSITE" id="PS50405">
    <property type="entry name" value="GST_CTER"/>
    <property type="match status" value="1"/>
</dbReference>
<accession>A0A0C6FT49</accession>
<dbReference type="SFLD" id="SFLDG00358">
    <property type="entry name" value="Main_(cytGST)"/>
    <property type="match status" value="1"/>
</dbReference>
<dbReference type="KEGG" id="maqu:Maq22A_c14635"/>
<proteinExistence type="predicted"/>
<dbReference type="PANTHER" id="PTHR44051">
    <property type="entry name" value="GLUTATHIONE S-TRANSFERASE-RELATED"/>
    <property type="match status" value="1"/>
</dbReference>
<feature type="domain" description="GST C-terminal" evidence="2">
    <location>
        <begin position="82"/>
        <end position="207"/>
    </location>
</feature>
<dbReference type="InterPro" id="IPR004045">
    <property type="entry name" value="Glutathione_S-Trfase_N"/>
</dbReference>
<dbReference type="InterPro" id="IPR040079">
    <property type="entry name" value="Glutathione_S-Trfase"/>
</dbReference>
<dbReference type="InterPro" id="IPR036249">
    <property type="entry name" value="Thioredoxin-like_sf"/>
</dbReference>
<dbReference type="SFLD" id="SFLDS00019">
    <property type="entry name" value="Glutathione_Transferase_(cytos"/>
    <property type="match status" value="1"/>
</dbReference>
<reference evidence="4" key="2">
    <citation type="submission" date="2015-01" db="EMBL/GenBank/DDBJ databases">
        <title>Complete genome sequence of Methylobacterium aquaticum strain 22A.</title>
        <authorList>
            <person name="Tani A."/>
            <person name="Ogura Y."/>
            <person name="Hayashi T."/>
        </authorList>
    </citation>
    <scope>NUCLEOTIDE SEQUENCE [LARGE SCALE GENOMIC DNA]</scope>
    <source>
        <strain evidence="4">MA-22A</strain>
    </source>
</reference>
<dbReference type="AlphaFoldDB" id="A0A0C6FT49"/>
<dbReference type="CDD" id="cd00570">
    <property type="entry name" value="GST_N_family"/>
    <property type="match status" value="1"/>
</dbReference>
<dbReference type="PATRIC" id="fig|270351.10.peg.2823"/>
<sequence>MKLYGTSLSPFVRKVLVVLAEKGVEVQHVPLRFHDPDPRFQAASPLGKIPALDDDGFLLADSSAIIHYLERKHPAPALLPTEARDLGRAIWFDEFGDTELFPVLIKPFVQRVLRPKMMNQPCDEAVVAKCLGEELPRLYDYLEGQIDGEFLVGGAFGLADISVATSFHNLRLAGETVDAGRWPRLAAYVTGILERPSFKTAIAARQG</sequence>
<dbReference type="PANTHER" id="PTHR44051:SF8">
    <property type="entry name" value="GLUTATHIONE S-TRANSFERASE GSTA"/>
    <property type="match status" value="1"/>
</dbReference>
<dbReference type="Gene3D" id="1.20.1050.10">
    <property type="match status" value="1"/>
</dbReference>
<reference evidence="3 4" key="1">
    <citation type="journal article" date="2015" name="Genome Announc.">
        <title>Complete Genome Sequence of Methylobacterium aquaticum Strain 22A, Isolated from Racomitrium japonicum Moss.</title>
        <authorList>
            <person name="Tani A."/>
            <person name="Ogura Y."/>
            <person name="Hayashi T."/>
            <person name="Kimbara K."/>
        </authorList>
    </citation>
    <scope>NUCLEOTIDE SEQUENCE [LARGE SCALE GENOMIC DNA]</scope>
    <source>
        <strain evidence="3 4">MA-22A</strain>
    </source>
</reference>
<feature type="domain" description="GST N-terminal" evidence="1">
    <location>
        <begin position="1"/>
        <end position="77"/>
    </location>
</feature>
<protein>
    <submittedName>
        <fullName evidence="3">Glutathione S-transferase</fullName>
    </submittedName>
</protein>
<dbReference type="Proteomes" id="UP000061432">
    <property type="component" value="Chromosome"/>
</dbReference>
<dbReference type="Gene3D" id="3.40.30.10">
    <property type="entry name" value="Glutaredoxin"/>
    <property type="match status" value="1"/>
</dbReference>
<evidence type="ECO:0000259" key="2">
    <source>
        <dbReference type="PROSITE" id="PS50405"/>
    </source>
</evidence>
<name>A0A0C6FT49_9HYPH</name>
<gene>
    <name evidence="3" type="primary">gst</name>
    <name evidence="3" type="ORF">Maq22A_c14635</name>
</gene>
<dbReference type="InterPro" id="IPR036282">
    <property type="entry name" value="Glutathione-S-Trfase_C_sf"/>
</dbReference>